<reference evidence="2" key="2">
    <citation type="journal article" date="2007" name="Science">
        <title>Draft genome sequence of the sexually transmitted pathogen Trichomonas vaginalis.</title>
        <authorList>
            <person name="Carlton J.M."/>
            <person name="Hirt R.P."/>
            <person name="Silva J.C."/>
            <person name="Delcher A.L."/>
            <person name="Schatz M."/>
            <person name="Zhao Q."/>
            <person name="Wortman J.R."/>
            <person name="Bidwell S.L."/>
            <person name="Alsmark U.C.M."/>
            <person name="Besteiro S."/>
            <person name="Sicheritz-Ponten T."/>
            <person name="Noel C.J."/>
            <person name="Dacks J.B."/>
            <person name="Foster P.G."/>
            <person name="Simillion C."/>
            <person name="Van de Peer Y."/>
            <person name="Miranda-Saavedra D."/>
            <person name="Barton G.J."/>
            <person name="Westrop G.D."/>
            <person name="Mueller S."/>
            <person name="Dessi D."/>
            <person name="Fiori P.L."/>
            <person name="Ren Q."/>
            <person name="Paulsen I."/>
            <person name="Zhang H."/>
            <person name="Bastida-Corcuera F.D."/>
            <person name="Simoes-Barbosa A."/>
            <person name="Brown M.T."/>
            <person name="Hayes R.D."/>
            <person name="Mukherjee M."/>
            <person name="Okumura C.Y."/>
            <person name="Schneider R."/>
            <person name="Smith A.J."/>
            <person name="Vanacova S."/>
            <person name="Villalvazo M."/>
            <person name="Haas B.J."/>
            <person name="Pertea M."/>
            <person name="Feldblyum T.V."/>
            <person name="Utterback T.R."/>
            <person name="Shu C.L."/>
            <person name="Osoegawa K."/>
            <person name="de Jong P.J."/>
            <person name="Hrdy I."/>
            <person name="Horvathova L."/>
            <person name="Zubacova Z."/>
            <person name="Dolezal P."/>
            <person name="Malik S.B."/>
            <person name="Logsdon J.M. Jr."/>
            <person name="Henze K."/>
            <person name="Gupta A."/>
            <person name="Wang C.C."/>
            <person name="Dunne R.L."/>
            <person name="Upcroft J.A."/>
            <person name="Upcroft P."/>
            <person name="White O."/>
            <person name="Salzberg S.L."/>
            <person name="Tang P."/>
            <person name="Chiu C.-H."/>
            <person name="Lee Y.-S."/>
            <person name="Embley T.M."/>
            <person name="Coombs G.H."/>
            <person name="Mottram J.C."/>
            <person name="Tachezy J."/>
            <person name="Fraser-Liggett C.M."/>
            <person name="Johnson P.J."/>
        </authorList>
    </citation>
    <scope>NUCLEOTIDE SEQUENCE [LARGE SCALE GENOMIC DNA]</scope>
    <source>
        <strain evidence="2">G3</strain>
    </source>
</reference>
<sequence>MFDMDDPGLFLFHVGDDIKQIEETARIVSTTVPTTGQRGRPHLSSKFKRASSTPIKVSDKGDCALRRTKSDKVQTTDENDSDNENDQEEKKDEEEEKKEEEKENNEEEEEEEEKKENESEEEEKKEETHVSINRNDEEEEDESQQKQENKSKSETSETEEEVPPLFSNDFEERIVKNVSDIKYSLLHIDDPAKQMLALIGL</sequence>
<feature type="compositionally biased region" description="Basic residues" evidence="1">
    <location>
        <begin position="39"/>
        <end position="49"/>
    </location>
</feature>
<organism evidence="2 3">
    <name type="scientific">Trichomonas vaginalis (strain ATCC PRA-98 / G3)</name>
    <dbReference type="NCBI Taxonomy" id="412133"/>
    <lineage>
        <taxon>Eukaryota</taxon>
        <taxon>Metamonada</taxon>
        <taxon>Parabasalia</taxon>
        <taxon>Trichomonadida</taxon>
        <taxon>Trichomonadidae</taxon>
        <taxon>Trichomonas</taxon>
    </lineage>
</organism>
<feature type="compositionally biased region" description="Acidic residues" evidence="1">
    <location>
        <begin position="77"/>
        <end position="124"/>
    </location>
</feature>
<name>A2DTH7_TRIV3</name>
<dbReference type="OMA" id="DKGDCAL"/>
<gene>
    <name evidence="2" type="ORF">TVAG_423390</name>
</gene>
<reference evidence="2" key="1">
    <citation type="submission" date="2006-10" db="EMBL/GenBank/DDBJ databases">
        <authorList>
            <person name="Amadeo P."/>
            <person name="Zhao Q."/>
            <person name="Wortman J."/>
            <person name="Fraser-Liggett C."/>
            <person name="Carlton J."/>
        </authorList>
    </citation>
    <scope>NUCLEOTIDE SEQUENCE</scope>
    <source>
        <strain evidence="2">G3</strain>
    </source>
</reference>
<dbReference type="VEuPathDB" id="TrichDB:TVAG_423390"/>
<proteinExistence type="predicted"/>
<dbReference type="EMBL" id="DS113244">
    <property type="protein sequence ID" value="EAY16286.1"/>
    <property type="molecule type" value="Genomic_DNA"/>
</dbReference>
<feature type="compositionally biased region" description="Basic and acidic residues" evidence="1">
    <location>
        <begin position="143"/>
        <end position="155"/>
    </location>
</feature>
<evidence type="ECO:0000256" key="1">
    <source>
        <dbReference type="SAM" id="MobiDB-lite"/>
    </source>
</evidence>
<evidence type="ECO:0000313" key="2">
    <source>
        <dbReference type="EMBL" id="EAY16286.1"/>
    </source>
</evidence>
<dbReference type="VEuPathDB" id="TrichDB:TVAGG3_0593590"/>
<evidence type="ECO:0000313" key="3">
    <source>
        <dbReference type="Proteomes" id="UP000001542"/>
    </source>
</evidence>
<accession>A2DTH7</accession>
<dbReference type="InParanoid" id="A2DTH7"/>
<dbReference type="AlphaFoldDB" id="A2DTH7"/>
<protein>
    <submittedName>
        <fullName evidence="2">Uncharacterized protein</fullName>
    </submittedName>
</protein>
<feature type="region of interest" description="Disordered" evidence="1">
    <location>
        <begin position="32"/>
        <end position="171"/>
    </location>
</feature>
<keyword evidence="3" id="KW-1185">Reference proteome</keyword>
<dbReference type="Proteomes" id="UP000001542">
    <property type="component" value="Unassembled WGS sequence"/>
</dbReference>
<feature type="compositionally biased region" description="Basic and acidic residues" evidence="1">
    <location>
        <begin position="57"/>
        <end position="75"/>
    </location>
</feature>